<organism evidence="2 3">
    <name type="scientific">Paenibacillus terrae (strain HPL-003)</name>
    <dbReference type="NCBI Taxonomy" id="985665"/>
    <lineage>
        <taxon>Bacteria</taxon>
        <taxon>Bacillati</taxon>
        <taxon>Bacillota</taxon>
        <taxon>Bacilli</taxon>
        <taxon>Bacillales</taxon>
        <taxon>Paenibacillaceae</taxon>
        <taxon>Paenibacillus</taxon>
    </lineage>
</organism>
<dbReference type="Proteomes" id="UP000005876">
    <property type="component" value="Chromosome"/>
</dbReference>
<name>G7VSR7_PAETH</name>
<reference evidence="3" key="1">
    <citation type="submission" date="2011-11" db="EMBL/GenBank/DDBJ databases">
        <title>Complete sequence of Paenibacillus terrae HPL-003.</title>
        <authorList>
            <person name="Shin S.H."/>
            <person name="Kim S."/>
            <person name="Kim J.Y."/>
        </authorList>
    </citation>
    <scope>NUCLEOTIDE SEQUENCE [LARGE SCALE GENOMIC DNA]</scope>
    <source>
        <strain evidence="3">HPL-003</strain>
    </source>
</reference>
<accession>G7VSR7</accession>
<dbReference type="KEGG" id="pta:HPL003_27415"/>
<evidence type="ECO:0000313" key="3">
    <source>
        <dbReference type="Proteomes" id="UP000005876"/>
    </source>
</evidence>
<gene>
    <name evidence="2" type="ordered locus">HPL003_27415</name>
</gene>
<dbReference type="STRING" id="985665.HPL003_27415"/>
<sequence>MDIRRFLEKNFRLFTGLLGVSKAQPTDDGVTVPPPAPGVNRLSVPLNKEEQ</sequence>
<dbReference type="RefSeq" id="WP_014282875.1">
    <property type="nucleotide sequence ID" value="NC_016641.1"/>
</dbReference>
<reference evidence="2 3" key="3">
    <citation type="journal article" date="2012" name="J. Bacteriol.">
        <title>Genome Sequence of Paenibacillus terrae HPL-003, a Xylanase-Producing Bacterium Isolated from Soil Found in Forest Residue.</title>
        <authorList>
            <person name="Shin S.H."/>
            <person name="Kim S."/>
            <person name="Kim J.Y."/>
            <person name="Song H.Y."/>
            <person name="Cho S.J."/>
            <person name="Kim D.R."/>
            <person name="Lee K.I."/>
            <person name="Lim H.K."/>
            <person name="Park N.J."/>
            <person name="Hwang I.T."/>
            <person name="Yang K.S."/>
        </authorList>
    </citation>
    <scope>NUCLEOTIDE SEQUENCE [LARGE SCALE GENOMIC DNA]</scope>
    <source>
        <strain evidence="2 3">HPL-003</strain>
    </source>
</reference>
<dbReference type="HOGENOM" id="CLU_3101750_0_0_9"/>
<evidence type="ECO:0000256" key="1">
    <source>
        <dbReference type="SAM" id="MobiDB-lite"/>
    </source>
</evidence>
<dbReference type="eggNOG" id="ENOG50307G0">
    <property type="taxonomic scope" value="Bacteria"/>
</dbReference>
<feature type="region of interest" description="Disordered" evidence="1">
    <location>
        <begin position="22"/>
        <end position="51"/>
    </location>
</feature>
<evidence type="ECO:0000313" key="2">
    <source>
        <dbReference type="EMBL" id="AET62195.1"/>
    </source>
</evidence>
<proteinExistence type="predicted"/>
<dbReference type="EMBL" id="CP003107">
    <property type="protein sequence ID" value="AET62195.1"/>
    <property type="molecule type" value="Genomic_DNA"/>
</dbReference>
<dbReference type="AlphaFoldDB" id="G7VSR7"/>
<reference key="2">
    <citation type="submission" date="2011-11" db="EMBL/GenBank/DDBJ databases">
        <authorList>
            <person name="Shin S.H."/>
            <person name="Kim S."/>
            <person name="Kim J.Y."/>
        </authorList>
    </citation>
    <scope>NUCLEOTIDE SEQUENCE</scope>
    <source>
        <strain>HPL-003</strain>
    </source>
</reference>
<protein>
    <submittedName>
        <fullName evidence="2">Uncharacterized protein</fullName>
    </submittedName>
</protein>